<reference evidence="2 3" key="1">
    <citation type="journal article" date="2012" name="Int. J. Syst. Evol. Microbiol.">
        <title>Flammeovirga pacifica sp. nov., isolated from deep-sea sediment.</title>
        <authorList>
            <person name="Xu H."/>
            <person name="Fu Y."/>
            <person name="Yang N."/>
            <person name="Ding Z."/>
            <person name="Lai Q."/>
            <person name="Zeng R."/>
        </authorList>
    </citation>
    <scope>NUCLEOTIDE SEQUENCE [LARGE SCALE GENOMIC DNA]</scope>
    <source>
        <strain evidence="3">DSM 24597 / LMG 26175 / WPAGA1</strain>
    </source>
</reference>
<evidence type="ECO:0000313" key="3">
    <source>
        <dbReference type="Proteomes" id="UP000179797"/>
    </source>
</evidence>
<comment type="caution">
    <text evidence="2">The sequence shown here is derived from an EMBL/GenBank/DDBJ whole genome shotgun (WGS) entry which is preliminary data.</text>
</comment>
<sequence length="190" mass="21275">MKNLKNIWLTISACIGIAFLVTSCSSTKITTDYNPGTNFNQYKTFSLLPWQGNSASTKVTAFDRERVKNAVIANMQQLGYTYSEQDTTADLQVGMVFTTKEKKSVTSYNAGYGGWYGPWGVGATHYSEYDYTEGTFVIDVFDTAAKQLLWEAAAVSTLSEKQESPTIRERNINRFIKSIFKKYPTQPGSN</sequence>
<evidence type="ECO:0000313" key="2">
    <source>
        <dbReference type="EMBL" id="OHX67104.1"/>
    </source>
</evidence>
<protein>
    <recommendedName>
        <fullName evidence="1">DUF4136 domain-containing protein</fullName>
    </recommendedName>
</protein>
<gene>
    <name evidence="2" type="ORF">NH26_12505</name>
</gene>
<dbReference type="PROSITE" id="PS51257">
    <property type="entry name" value="PROKAR_LIPOPROTEIN"/>
    <property type="match status" value="1"/>
</dbReference>
<proteinExistence type="predicted"/>
<dbReference type="RefSeq" id="WP_052432252.1">
    <property type="nucleotide sequence ID" value="NZ_JRYR02000001.1"/>
</dbReference>
<dbReference type="AlphaFoldDB" id="A0A1S1Z1F4"/>
<organism evidence="2 3">
    <name type="scientific">Flammeovirga pacifica</name>
    <dbReference type="NCBI Taxonomy" id="915059"/>
    <lineage>
        <taxon>Bacteria</taxon>
        <taxon>Pseudomonadati</taxon>
        <taxon>Bacteroidota</taxon>
        <taxon>Cytophagia</taxon>
        <taxon>Cytophagales</taxon>
        <taxon>Flammeovirgaceae</taxon>
        <taxon>Flammeovirga</taxon>
    </lineage>
</organism>
<dbReference type="EMBL" id="JRYR02000001">
    <property type="protein sequence ID" value="OHX67104.1"/>
    <property type="molecule type" value="Genomic_DNA"/>
</dbReference>
<keyword evidence="3" id="KW-1185">Reference proteome</keyword>
<dbReference type="Gene3D" id="3.30.160.670">
    <property type="match status" value="1"/>
</dbReference>
<dbReference type="OrthoDB" id="5432251at2"/>
<accession>A0A1S1Z1F4</accession>
<dbReference type="Proteomes" id="UP000179797">
    <property type="component" value="Unassembled WGS sequence"/>
</dbReference>
<feature type="domain" description="DUF4136" evidence="1">
    <location>
        <begin position="30"/>
        <end position="184"/>
    </location>
</feature>
<evidence type="ECO:0000259" key="1">
    <source>
        <dbReference type="Pfam" id="PF13590"/>
    </source>
</evidence>
<name>A0A1S1Z1F4_FLAPC</name>
<dbReference type="Pfam" id="PF13590">
    <property type="entry name" value="DUF4136"/>
    <property type="match status" value="1"/>
</dbReference>
<dbReference type="InterPro" id="IPR025411">
    <property type="entry name" value="DUF4136"/>
</dbReference>